<accession>A0ABQ0DF65</accession>
<reference evidence="2 3" key="1">
    <citation type="journal article" date="2019" name="PLoS Negl. Trop. Dis.">
        <title>Whole genome sequencing of Entamoeba nuttalli reveals mammalian host-related molecular signatures and a novel octapeptide-repeat surface protein.</title>
        <authorList>
            <person name="Tanaka M."/>
            <person name="Makiuchi T."/>
            <person name="Komiyama T."/>
            <person name="Shiina T."/>
            <person name="Osaki K."/>
            <person name="Tachibana H."/>
        </authorList>
    </citation>
    <scope>NUCLEOTIDE SEQUENCE [LARGE SCALE GENOMIC DNA]</scope>
    <source>
        <strain evidence="2 3">P19-061405</strain>
    </source>
</reference>
<evidence type="ECO:0000313" key="2">
    <source>
        <dbReference type="EMBL" id="GAB1221509.1"/>
    </source>
</evidence>
<keyword evidence="1" id="KW-0472">Membrane</keyword>
<protein>
    <submittedName>
        <fullName evidence="2">Uncharacterized protein</fullName>
    </submittedName>
</protein>
<dbReference type="Proteomes" id="UP001628156">
    <property type="component" value="Unassembled WGS sequence"/>
</dbReference>
<keyword evidence="3" id="KW-1185">Reference proteome</keyword>
<organism evidence="2 3">
    <name type="scientific">Entamoeba nuttalli</name>
    <dbReference type="NCBI Taxonomy" id="412467"/>
    <lineage>
        <taxon>Eukaryota</taxon>
        <taxon>Amoebozoa</taxon>
        <taxon>Evosea</taxon>
        <taxon>Archamoebae</taxon>
        <taxon>Mastigamoebida</taxon>
        <taxon>Entamoebidae</taxon>
        <taxon>Entamoeba</taxon>
    </lineage>
</organism>
<name>A0ABQ0DF65_9EUKA</name>
<evidence type="ECO:0000256" key="1">
    <source>
        <dbReference type="SAM" id="Phobius"/>
    </source>
</evidence>
<keyword evidence="1" id="KW-0812">Transmembrane</keyword>
<dbReference type="EMBL" id="BAAFRS010000082">
    <property type="protein sequence ID" value="GAB1221509.1"/>
    <property type="molecule type" value="Genomic_DNA"/>
</dbReference>
<feature type="transmembrane region" description="Helical" evidence="1">
    <location>
        <begin position="35"/>
        <end position="57"/>
    </location>
</feature>
<gene>
    <name evidence="2" type="ORF">ENUP19_0082G0038</name>
</gene>
<feature type="transmembrane region" description="Helical" evidence="1">
    <location>
        <begin position="5"/>
        <end position="29"/>
    </location>
</feature>
<proteinExistence type="predicted"/>
<evidence type="ECO:0000313" key="3">
    <source>
        <dbReference type="Proteomes" id="UP001628156"/>
    </source>
</evidence>
<sequence>MNVKLIVMIVLLCIAFITSLITGILFGPIIGVCTFLSFGISISILYPFCSTFLNNVINPRPPKHQH</sequence>
<keyword evidence="1" id="KW-1133">Transmembrane helix</keyword>
<comment type="caution">
    <text evidence="2">The sequence shown here is derived from an EMBL/GenBank/DDBJ whole genome shotgun (WGS) entry which is preliminary data.</text>
</comment>